<proteinExistence type="predicted"/>
<evidence type="ECO:0008006" key="3">
    <source>
        <dbReference type="Google" id="ProtNLM"/>
    </source>
</evidence>
<dbReference type="EMBL" id="CP137641">
    <property type="protein sequence ID" value="WOX55052.1"/>
    <property type="molecule type" value="Genomic_DNA"/>
</dbReference>
<evidence type="ECO:0000313" key="1">
    <source>
        <dbReference type="EMBL" id="WOX55052.1"/>
    </source>
</evidence>
<dbReference type="Proteomes" id="UP001626603">
    <property type="component" value="Chromosome"/>
</dbReference>
<accession>A0ABD8A7Q4</accession>
<reference evidence="1 2" key="1">
    <citation type="submission" date="2023-10" db="EMBL/GenBank/DDBJ databases">
        <title>The complete genome sequence of Methanoculleus palmolei DSM 4273.</title>
        <authorList>
            <person name="Lai S.-J."/>
            <person name="You Y.-T."/>
            <person name="Chen S.-C."/>
        </authorList>
    </citation>
    <scope>NUCLEOTIDE SEQUENCE [LARGE SCALE GENOMIC DNA]</scope>
    <source>
        <strain evidence="1 2">DSM 4273</strain>
    </source>
</reference>
<name>A0ABD8A7Q4_9EURY</name>
<evidence type="ECO:0000313" key="2">
    <source>
        <dbReference type="Proteomes" id="UP001626603"/>
    </source>
</evidence>
<gene>
    <name evidence="1" type="ORF">R6Y95_06140</name>
</gene>
<sequence>MGDERDVPYFGDIRTPDEAIAWLRQASETCSEVAKYITNPEQAAYQRGRAHAFGLAAGIVESALGRGQE</sequence>
<dbReference type="AlphaFoldDB" id="A0ABD8A7Q4"/>
<organism evidence="1 2">
    <name type="scientific">Methanoculleus palmolei</name>
    <dbReference type="NCBI Taxonomy" id="72612"/>
    <lineage>
        <taxon>Archaea</taxon>
        <taxon>Methanobacteriati</taxon>
        <taxon>Methanobacteriota</taxon>
        <taxon>Stenosarchaea group</taxon>
        <taxon>Methanomicrobia</taxon>
        <taxon>Methanomicrobiales</taxon>
        <taxon>Methanomicrobiaceae</taxon>
        <taxon>Methanoculleus</taxon>
    </lineage>
</organism>
<protein>
    <recommendedName>
        <fullName evidence="3">HEPN domain-containing protein</fullName>
    </recommendedName>
</protein>
<keyword evidence="2" id="KW-1185">Reference proteome</keyword>